<dbReference type="Proteomes" id="UP000053257">
    <property type="component" value="Unassembled WGS sequence"/>
</dbReference>
<organism evidence="2 3">
    <name type="scientific">Phlebiopsis gigantea (strain 11061_1 CR5-6)</name>
    <name type="common">White-rot fungus</name>
    <name type="synonym">Peniophora gigantea</name>
    <dbReference type="NCBI Taxonomy" id="745531"/>
    <lineage>
        <taxon>Eukaryota</taxon>
        <taxon>Fungi</taxon>
        <taxon>Dikarya</taxon>
        <taxon>Basidiomycota</taxon>
        <taxon>Agaricomycotina</taxon>
        <taxon>Agaricomycetes</taxon>
        <taxon>Polyporales</taxon>
        <taxon>Phanerochaetaceae</taxon>
        <taxon>Phlebiopsis</taxon>
    </lineage>
</organism>
<feature type="region of interest" description="Disordered" evidence="1">
    <location>
        <begin position="53"/>
        <end position="79"/>
    </location>
</feature>
<dbReference type="EMBL" id="KN840453">
    <property type="protein sequence ID" value="KIP10553.1"/>
    <property type="molecule type" value="Genomic_DNA"/>
</dbReference>
<reference evidence="2 3" key="1">
    <citation type="journal article" date="2014" name="PLoS Genet.">
        <title>Analysis of the Phlebiopsis gigantea genome, transcriptome and secretome provides insight into its pioneer colonization strategies of wood.</title>
        <authorList>
            <person name="Hori C."/>
            <person name="Ishida T."/>
            <person name="Igarashi K."/>
            <person name="Samejima M."/>
            <person name="Suzuki H."/>
            <person name="Master E."/>
            <person name="Ferreira P."/>
            <person name="Ruiz-Duenas F.J."/>
            <person name="Held B."/>
            <person name="Canessa P."/>
            <person name="Larrondo L.F."/>
            <person name="Schmoll M."/>
            <person name="Druzhinina I.S."/>
            <person name="Kubicek C.P."/>
            <person name="Gaskell J.A."/>
            <person name="Kersten P."/>
            <person name="St John F."/>
            <person name="Glasner J."/>
            <person name="Sabat G."/>
            <person name="Splinter BonDurant S."/>
            <person name="Syed K."/>
            <person name="Yadav J."/>
            <person name="Mgbeahuruike A.C."/>
            <person name="Kovalchuk A."/>
            <person name="Asiegbu F.O."/>
            <person name="Lackner G."/>
            <person name="Hoffmeister D."/>
            <person name="Rencoret J."/>
            <person name="Gutierrez A."/>
            <person name="Sun H."/>
            <person name="Lindquist E."/>
            <person name="Barry K."/>
            <person name="Riley R."/>
            <person name="Grigoriev I.V."/>
            <person name="Henrissat B."/>
            <person name="Kues U."/>
            <person name="Berka R.M."/>
            <person name="Martinez A.T."/>
            <person name="Covert S.F."/>
            <person name="Blanchette R.A."/>
            <person name="Cullen D."/>
        </authorList>
    </citation>
    <scope>NUCLEOTIDE SEQUENCE [LARGE SCALE GENOMIC DNA]</scope>
    <source>
        <strain evidence="2 3">11061_1 CR5-6</strain>
    </source>
</reference>
<dbReference type="HOGENOM" id="CLU_1741250_0_0_1"/>
<protein>
    <submittedName>
        <fullName evidence="2">Uncharacterized protein</fullName>
    </submittedName>
</protein>
<accession>A0A0C3PSX9</accession>
<evidence type="ECO:0000313" key="3">
    <source>
        <dbReference type="Proteomes" id="UP000053257"/>
    </source>
</evidence>
<evidence type="ECO:0000256" key="1">
    <source>
        <dbReference type="SAM" id="MobiDB-lite"/>
    </source>
</evidence>
<name>A0A0C3PSX9_PHLG1</name>
<keyword evidence="3" id="KW-1185">Reference proteome</keyword>
<proteinExistence type="predicted"/>
<sequence>MSYTEGGHNAHNIELWQASQTLQGAHTFTEIARFRFQIKLLLASLIMRSGPGRATAMSAKGLNSPDTSSEAMPDDSSPWTIQTKTKRKFKRSWPNCLRLAQGQGQGAEGQTQGQTRIKLGQTCLHSAADLCTAADVIIDSKRRPPRCPRH</sequence>
<gene>
    <name evidence="2" type="ORF">PHLGIDRAFT_219191</name>
</gene>
<dbReference type="AlphaFoldDB" id="A0A0C3PSX9"/>
<evidence type="ECO:0000313" key="2">
    <source>
        <dbReference type="EMBL" id="KIP10553.1"/>
    </source>
</evidence>